<dbReference type="InterPro" id="IPR024478">
    <property type="entry name" value="HlyB_4HB_MCP"/>
</dbReference>
<proteinExistence type="inferred from homology"/>
<dbReference type="Gene3D" id="1.10.287.950">
    <property type="entry name" value="Methyl-accepting chemotaxis protein"/>
    <property type="match status" value="1"/>
</dbReference>
<feature type="transmembrane region" description="Helical" evidence="7">
    <location>
        <begin position="184"/>
        <end position="207"/>
    </location>
</feature>
<dbReference type="PROSITE" id="PS50885">
    <property type="entry name" value="HAMP"/>
    <property type="match status" value="1"/>
</dbReference>
<evidence type="ECO:0000256" key="2">
    <source>
        <dbReference type="ARBA" id="ARBA00022475"/>
    </source>
</evidence>
<evidence type="ECO:0000256" key="4">
    <source>
        <dbReference type="ARBA" id="ARBA00023224"/>
    </source>
</evidence>
<dbReference type="InterPro" id="IPR004089">
    <property type="entry name" value="MCPsignal_dom"/>
</dbReference>
<dbReference type="RefSeq" id="WP_053583379.1">
    <property type="nucleotide sequence ID" value="NZ_LGRV01000003.1"/>
</dbReference>
<dbReference type="CDD" id="cd11386">
    <property type="entry name" value="MCP_signal"/>
    <property type="match status" value="1"/>
</dbReference>
<dbReference type="PROSITE" id="PS50111">
    <property type="entry name" value="CHEMOTAXIS_TRANSDUC_2"/>
    <property type="match status" value="1"/>
</dbReference>
<dbReference type="PANTHER" id="PTHR32089:SF112">
    <property type="entry name" value="LYSOZYME-LIKE PROTEIN-RELATED"/>
    <property type="match status" value="1"/>
</dbReference>
<evidence type="ECO:0008006" key="12">
    <source>
        <dbReference type="Google" id="ProtNLM"/>
    </source>
</evidence>
<feature type="domain" description="Methyl-accepting transducer" evidence="8">
    <location>
        <begin position="279"/>
        <end position="515"/>
    </location>
</feature>
<protein>
    <recommendedName>
        <fullName evidence="12">Chemotaxis protein</fullName>
    </recommendedName>
</protein>
<dbReference type="Pfam" id="PF00672">
    <property type="entry name" value="HAMP"/>
    <property type="match status" value="1"/>
</dbReference>
<keyword evidence="7" id="KW-0812">Transmembrane</keyword>
<comment type="subcellular location">
    <subcellularLocation>
        <location evidence="1">Cell membrane</location>
    </subcellularLocation>
</comment>
<comment type="similarity">
    <text evidence="5">Belongs to the methyl-accepting chemotaxis (MCP) protein family.</text>
</comment>
<dbReference type="EMBL" id="LGRV01000003">
    <property type="protein sequence ID" value="KOS68547.1"/>
    <property type="molecule type" value="Genomic_DNA"/>
</dbReference>
<evidence type="ECO:0000256" key="3">
    <source>
        <dbReference type="ARBA" id="ARBA00023136"/>
    </source>
</evidence>
<keyword evidence="11" id="KW-1185">Reference proteome</keyword>
<keyword evidence="4 6" id="KW-0807">Transducer</keyword>
<accession>A0ABR5K1F2</accession>
<gene>
    <name evidence="10" type="ORF">AEA09_08280</name>
</gene>
<sequence length="565" mass="61492">MTKEMSIKIKLYVAFAILFFCIIGLSINSYMDMTKMKNEYNAILDKNVEQIYLASDLQSNTKQQSIYIQHYIETGNSSTLESFRSVQLKIGTGVGLLNDVIKDKYLSEINNKMIEGKKSFDKVAETVIDAVDRGDTTGAREIYDKELSRQNSFMSSVANEMLAFNKMKFTEISYEAEKGVQKSAIITAIIGLFATLICIFLSVLMAVKIAKPLTTMANSVQQITQGDLTIKDITVKSNDEIGTLANAINEMKQSIRILIRSSGETANDLSAIAEELTASTSHVASSSNTVAQNVETIAAGTRVSSSVSNEATLAMAETTVGIQQIADATNTVLEKAQQTKDTADEGQLTIEHAKQQMNIIYDSSKQTTALISRLSHQSVEIQSITQVITDITEQTNLLALNAAIEAARAGEHGKGFAVVADEVRKLAVQSKDSANLIAQLTTDILHETKNVEDSVTQGLTTVEQGVNIIAQAGTSFTNIVEAIEDMTEQISTVTAVTQEMTATSEEITASIHEVDGHVRITADGTEEIAQQIVEQVATLQEINDISENLSKKALELTIGMTNFKY</sequence>
<name>A0ABR5K1F2_9BACI</name>
<dbReference type="CDD" id="cd06225">
    <property type="entry name" value="HAMP"/>
    <property type="match status" value="1"/>
</dbReference>
<evidence type="ECO:0000313" key="11">
    <source>
        <dbReference type="Proteomes" id="UP000050668"/>
    </source>
</evidence>
<dbReference type="SUPFAM" id="SSF58104">
    <property type="entry name" value="Methyl-accepting chemotaxis protein (MCP) signaling domain"/>
    <property type="match status" value="1"/>
</dbReference>
<dbReference type="Proteomes" id="UP000050668">
    <property type="component" value="Unassembled WGS sequence"/>
</dbReference>
<dbReference type="SMART" id="SM00283">
    <property type="entry name" value="MA"/>
    <property type="match status" value="1"/>
</dbReference>
<dbReference type="Gene3D" id="6.10.340.10">
    <property type="match status" value="1"/>
</dbReference>
<dbReference type="SMART" id="SM00304">
    <property type="entry name" value="HAMP"/>
    <property type="match status" value="1"/>
</dbReference>
<organism evidence="10 11">
    <name type="scientific">Lysinibacillus contaminans</name>
    <dbReference type="NCBI Taxonomy" id="1293441"/>
    <lineage>
        <taxon>Bacteria</taxon>
        <taxon>Bacillati</taxon>
        <taxon>Bacillota</taxon>
        <taxon>Bacilli</taxon>
        <taxon>Bacillales</taxon>
        <taxon>Bacillaceae</taxon>
        <taxon>Lysinibacillus</taxon>
    </lineage>
</organism>
<keyword evidence="3 7" id="KW-0472">Membrane</keyword>
<evidence type="ECO:0000256" key="1">
    <source>
        <dbReference type="ARBA" id="ARBA00004236"/>
    </source>
</evidence>
<evidence type="ECO:0000259" key="8">
    <source>
        <dbReference type="PROSITE" id="PS50111"/>
    </source>
</evidence>
<evidence type="ECO:0000256" key="7">
    <source>
        <dbReference type="SAM" id="Phobius"/>
    </source>
</evidence>
<evidence type="ECO:0000259" key="9">
    <source>
        <dbReference type="PROSITE" id="PS50885"/>
    </source>
</evidence>
<dbReference type="InterPro" id="IPR003660">
    <property type="entry name" value="HAMP_dom"/>
</dbReference>
<dbReference type="Pfam" id="PF12729">
    <property type="entry name" value="4HB_MCP_1"/>
    <property type="match status" value="1"/>
</dbReference>
<dbReference type="Pfam" id="PF00015">
    <property type="entry name" value="MCPsignal"/>
    <property type="match status" value="1"/>
</dbReference>
<comment type="caution">
    <text evidence="10">The sequence shown here is derived from an EMBL/GenBank/DDBJ whole genome shotgun (WGS) entry which is preliminary data.</text>
</comment>
<feature type="domain" description="HAMP" evidence="9">
    <location>
        <begin position="207"/>
        <end position="260"/>
    </location>
</feature>
<keyword evidence="2" id="KW-1003">Cell membrane</keyword>
<feature type="transmembrane region" description="Helical" evidence="7">
    <location>
        <begin position="12"/>
        <end position="31"/>
    </location>
</feature>
<keyword evidence="7" id="KW-1133">Transmembrane helix</keyword>
<dbReference type="PANTHER" id="PTHR32089">
    <property type="entry name" value="METHYL-ACCEPTING CHEMOTAXIS PROTEIN MCPB"/>
    <property type="match status" value="1"/>
</dbReference>
<reference evidence="11" key="1">
    <citation type="submission" date="2015-07" db="EMBL/GenBank/DDBJ databases">
        <title>Fjat-14205 dsm 2895.</title>
        <authorList>
            <person name="Liu B."/>
            <person name="Wang J."/>
            <person name="Zhu Y."/>
            <person name="Liu G."/>
            <person name="Chen Q."/>
            <person name="Chen Z."/>
            <person name="Lan J."/>
            <person name="Che J."/>
            <person name="Ge C."/>
            <person name="Shi H."/>
            <person name="Pan Z."/>
            <person name="Liu X."/>
        </authorList>
    </citation>
    <scope>NUCLEOTIDE SEQUENCE [LARGE SCALE GENOMIC DNA]</scope>
    <source>
        <strain evidence="11">DSM 25560</strain>
    </source>
</reference>
<evidence type="ECO:0000256" key="5">
    <source>
        <dbReference type="ARBA" id="ARBA00029447"/>
    </source>
</evidence>
<evidence type="ECO:0000256" key="6">
    <source>
        <dbReference type="PROSITE-ProRule" id="PRU00284"/>
    </source>
</evidence>
<evidence type="ECO:0000313" key="10">
    <source>
        <dbReference type="EMBL" id="KOS68547.1"/>
    </source>
</evidence>